<evidence type="ECO:0000256" key="4">
    <source>
        <dbReference type="ARBA" id="ARBA00022679"/>
    </source>
</evidence>
<organism evidence="13 14">
    <name type="scientific">Amycolatopsis ultiminotia</name>
    <dbReference type="NCBI Taxonomy" id="543629"/>
    <lineage>
        <taxon>Bacteria</taxon>
        <taxon>Bacillati</taxon>
        <taxon>Actinomycetota</taxon>
        <taxon>Actinomycetes</taxon>
        <taxon>Pseudonocardiales</taxon>
        <taxon>Pseudonocardiaceae</taxon>
        <taxon>Amycolatopsis</taxon>
    </lineage>
</organism>
<evidence type="ECO:0000256" key="1">
    <source>
        <dbReference type="ARBA" id="ARBA00000085"/>
    </source>
</evidence>
<dbReference type="Pfam" id="PF02518">
    <property type="entry name" value="HATPase_c"/>
    <property type="match status" value="1"/>
</dbReference>
<feature type="coiled-coil region" evidence="9">
    <location>
        <begin position="160"/>
        <end position="190"/>
    </location>
</feature>
<keyword evidence="4" id="KW-0808">Transferase</keyword>
<evidence type="ECO:0000256" key="7">
    <source>
        <dbReference type="ARBA" id="ARBA00022840"/>
    </source>
</evidence>
<keyword evidence="10" id="KW-0812">Transmembrane</keyword>
<evidence type="ECO:0000256" key="5">
    <source>
        <dbReference type="ARBA" id="ARBA00022741"/>
    </source>
</evidence>
<protein>
    <recommendedName>
        <fullName evidence="2">histidine kinase</fullName>
        <ecNumber evidence="2">2.7.13.3</ecNumber>
    </recommendedName>
</protein>
<keyword evidence="8" id="KW-0902">Two-component regulatory system</keyword>
<dbReference type="RefSeq" id="WP_344867639.1">
    <property type="nucleotide sequence ID" value="NZ_BAAAZN010000021.1"/>
</dbReference>
<dbReference type="Proteomes" id="UP001500689">
    <property type="component" value="Unassembled WGS sequence"/>
</dbReference>
<evidence type="ECO:0000256" key="2">
    <source>
        <dbReference type="ARBA" id="ARBA00012438"/>
    </source>
</evidence>
<dbReference type="Pfam" id="PF07730">
    <property type="entry name" value="HisKA_3"/>
    <property type="match status" value="1"/>
</dbReference>
<keyword evidence="9" id="KW-0175">Coiled coil</keyword>
<evidence type="ECO:0000313" key="13">
    <source>
        <dbReference type="EMBL" id="GAA3576654.1"/>
    </source>
</evidence>
<evidence type="ECO:0000256" key="10">
    <source>
        <dbReference type="SAM" id="Phobius"/>
    </source>
</evidence>
<dbReference type="Gene3D" id="1.20.5.1930">
    <property type="match status" value="1"/>
</dbReference>
<accession>A0ABP6Y3D3</accession>
<proteinExistence type="predicted"/>
<dbReference type="PANTHER" id="PTHR24421:SF10">
    <property type="entry name" value="NITRATE_NITRITE SENSOR PROTEIN NARQ"/>
    <property type="match status" value="1"/>
</dbReference>
<dbReference type="InterPro" id="IPR036890">
    <property type="entry name" value="HATPase_C_sf"/>
</dbReference>
<name>A0ABP6Y3D3_9PSEU</name>
<dbReference type="CDD" id="cd16917">
    <property type="entry name" value="HATPase_UhpB-NarQ-NarX-like"/>
    <property type="match status" value="1"/>
</dbReference>
<keyword evidence="6 13" id="KW-0418">Kinase</keyword>
<gene>
    <name evidence="13" type="ORF">GCM10022222_71710</name>
</gene>
<evidence type="ECO:0000256" key="6">
    <source>
        <dbReference type="ARBA" id="ARBA00022777"/>
    </source>
</evidence>
<evidence type="ECO:0000256" key="9">
    <source>
        <dbReference type="SAM" id="Coils"/>
    </source>
</evidence>
<keyword evidence="3" id="KW-0597">Phosphoprotein</keyword>
<feature type="domain" description="Signal transduction histidine kinase subgroup 3 dimerisation and phosphoacceptor" evidence="12">
    <location>
        <begin position="188"/>
        <end position="253"/>
    </location>
</feature>
<reference evidence="14" key="1">
    <citation type="journal article" date="2019" name="Int. J. Syst. Evol. Microbiol.">
        <title>The Global Catalogue of Microorganisms (GCM) 10K type strain sequencing project: providing services to taxonomists for standard genome sequencing and annotation.</title>
        <authorList>
            <consortium name="The Broad Institute Genomics Platform"/>
            <consortium name="The Broad Institute Genome Sequencing Center for Infectious Disease"/>
            <person name="Wu L."/>
            <person name="Ma J."/>
        </authorList>
    </citation>
    <scope>NUCLEOTIDE SEQUENCE [LARGE SCALE GENOMIC DNA]</scope>
    <source>
        <strain evidence="14">JCM 16898</strain>
    </source>
</reference>
<comment type="caution">
    <text evidence="13">The sequence shown here is derived from an EMBL/GenBank/DDBJ whole genome shotgun (WGS) entry which is preliminary data.</text>
</comment>
<evidence type="ECO:0000259" key="12">
    <source>
        <dbReference type="Pfam" id="PF07730"/>
    </source>
</evidence>
<dbReference type="EMBL" id="BAAAZN010000021">
    <property type="protein sequence ID" value="GAA3576654.1"/>
    <property type="molecule type" value="Genomic_DNA"/>
</dbReference>
<comment type="catalytic activity">
    <reaction evidence="1">
        <text>ATP + protein L-histidine = ADP + protein N-phospho-L-histidine.</text>
        <dbReference type="EC" id="2.7.13.3"/>
    </reaction>
</comment>
<dbReference type="GO" id="GO:0016301">
    <property type="term" value="F:kinase activity"/>
    <property type="evidence" value="ECO:0007669"/>
    <property type="project" value="UniProtKB-KW"/>
</dbReference>
<keyword evidence="7" id="KW-0067">ATP-binding</keyword>
<keyword evidence="10" id="KW-0472">Membrane</keyword>
<dbReference type="InterPro" id="IPR003594">
    <property type="entry name" value="HATPase_dom"/>
</dbReference>
<sequence>MLVFGERVLRALRARPVLADTLLAVAVALFLLAGAAVHRGQLGELPGPFGLALAAAGALPLLVRRRYPISALLTATVLIGAFSLCGFRATLGRPDLLIAAYTVWARYPVRTAWPPSLFAAAGYEVTMLLGDGTNPLTDTVIAALQSSATVLIGHSVYVRANRLRETAERAERAEREVELEAQQAVAEERLRIARELHDVVSHHLSVISVQANLAQYVFGSAPNTARDALDTITGTTTEALDELRRLLSVLRPPHQEASEYRPQPGLKDLPALVDRLSDAGLTVQLCITGTPRSLPSGQQLCAYRVAQEALTNVLKHAPGAAAELGVDYLGDALRLRVTDTGGTSAPVGNPAGHGLVGMRERARMYGGEIEIGPREPAGFAIELTLPYPAAGRKAGEPT</sequence>
<dbReference type="InterPro" id="IPR011712">
    <property type="entry name" value="Sig_transdc_His_kin_sub3_dim/P"/>
</dbReference>
<evidence type="ECO:0000259" key="11">
    <source>
        <dbReference type="Pfam" id="PF02518"/>
    </source>
</evidence>
<feature type="transmembrane region" description="Helical" evidence="10">
    <location>
        <begin position="45"/>
        <end position="63"/>
    </location>
</feature>
<dbReference type="PANTHER" id="PTHR24421">
    <property type="entry name" value="NITRATE/NITRITE SENSOR PROTEIN NARX-RELATED"/>
    <property type="match status" value="1"/>
</dbReference>
<dbReference type="InterPro" id="IPR050482">
    <property type="entry name" value="Sensor_HK_TwoCompSys"/>
</dbReference>
<feature type="transmembrane region" description="Helical" evidence="10">
    <location>
        <begin position="70"/>
        <end position="91"/>
    </location>
</feature>
<evidence type="ECO:0000313" key="14">
    <source>
        <dbReference type="Proteomes" id="UP001500689"/>
    </source>
</evidence>
<feature type="domain" description="Histidine kinase/HSP90-like ATPase" evidence="11">
    <location>
        <begin position="302"/>
        <end position="388"/>
    </location>
</feature>
<dbReference type="EC" id="2.7.13.3" evidence="2"/>
<dbReference type="SUPFAM" id="SSF55874">
    <property type="entry name" value="ATPase domain of HSP90 chaperone/DNA topoisomerase II/histidine kinase"/>
    <property type="match status" value="1"/>
</dbReference>
<keyword evidence="14" id="KW-1185">Reference proteome</keyword>
<keyword evidence="10" id="KW-1133">Transmembrane helix</keyword>
<feature type="transmembrane region" description="Helical" evidence="10">
    <location>
        <begin position="21"/>
        <end position="39"/>
    </location>
</feature>
<evidence type="ECO:0000256" key="8">
    <source>
        <dbReference type="ARBA" id="ARBA00023012"/>
    </source>
</evidence>
<evidence type="ECO:0000256" key="3">
    <source>
        <dbReference type="ARBA" id="ARBA00022553"/>
    </source>
</evidence>
<dbReference type="Gene3D" id="3.30.565.10">
    <property type="entry name" value="Histidine kinase-like ATPase, C-terminal domain"/>
    <property type="match status" value="1"/>
</dbReference>
<keyword evidence="5" id="KW-0547">Nucleotide-binding</keyword>